<feature type="transmembrane region" description="Helical" evidence="1">
    <location>
        <begin position="239"/>
        <end position="258"/>
    </location>
</feature>
<dbReference type="KEGG" id="pme:NATL1_19391"/>
<feature type="transmembrane region" description="Helical" evidence="1">
    <location>
        <begin position="83"/>
        <end position="106"/>
    </location>
</feature>
<sequence length="283" mass="32253">MQWIPTLTLFLFLYPAGWIISRFVYLFDPDISSNNLSIIGTIISFIMFLAVLPSWGNIRWKTNSLWLSIGLDVNNKLKALKTFFNGFIFSVFLIFILFMFCFLCGWIDRLDYVKFTEVLNAILLIVGIVFAEEIVFRGWLMEEMALLFGVRRGIILQSTIFSLAHFRSDIGLLALIPFLTGLFLFGLVLNLRRTIDRGSLWGCIGLHGGLVGIWYLFDSGMVIFSIDTPYFVLGPSRNMVNPVGSVIGITILLFTLFFQRRLFARTGRFLASTVNASFKDEIP</sequence>
<evidence type="ECO:0000313" key="3">
    <source>
        <dbReference type="EMBL" id="ABM76495.1"/>
    </source>
</evidence>
<evidence type="ECO:0000259" key="2">
    <source>
        <dbReference type="Pfam" id="PF02517"/>
    </source>
</evidence>
<dbReference type="EMBL" id="CP000553">
    <property type="protein sequence ID" value="ABM76495.1"/>
    <property type="molecule type" value="Genomic_DNA"/>
</dbReference>
<dbReference type="Pfam" id="PF02517">
    <property type="entry name" value="Rce1-like"/>
    <property type="match status" value="1"/>
</dbReference>
<feature type="transmembrane region" description="Helical" evidence="1">
    <location>
        <begin position="118"/>
        <end position="140"/>
    </location>
</feature>
<proteinExistence type="predicted"/>
<dbReference type="GO" id="GO:0080120">
    <property type="term" value="P:CAAX-box protein maturation"/>
    <property type="evidence" value="ECO:0007669"/>
    <property type="project" value="UniProtKB-ARBA"/>
</dbReference>
<keyword evidence="1" id="KW-0812">Transmembrane</keyword>
<protein>
    <submittedName>
        <fullName evidence="3">Abortive infection protein</fullName>
    </submittedName>
</protein>
<name>A2C4T5_PROM1</name>
<dbReference type="Proteomes" id="UP000002592">
    <property type="component" value="Chromosome"/>
</dbReference>
<feature type="transmembrane region" description="Helical" evidence="1">
    <location>
        <begin position="198"/>
        <end position="217"/>
    </location>
</feature>
<dbReference type="HOGENOM" id="CLU_062525_1_0_3"/>
<dbReference type="RefSeq" id="WP_011824467.1">
    <property type="nucleotide sequence ID" value="NC_008819.1"/>
</dbReference>
<dbReference type="AlphaFoldDB" id="A2C4T5"/>
<dbReference type="GO" id="GO:0004175">
    <property type="term" value="F:endopeptidase activity"/>
    <property type="evidence" value="ECO:0007669"/>
    <property type="project" value="UniProtKB-ARBA"/>
</dbReference>
<feature type="transmembrane region" description="Helical" evidence="1">
    <location>
        <begin position="36"/>
        <end position="56"/>
    </location>
</feature>
<evidence type="ECO:0000256" key="1">
    <source>
        <dbReference type="SAM" id="Phobius"/>
    </source>
</evidence>
<gene>
    <name evidence="3" type="ordered locus">NATL1_19391</name>
</gene>
<dbReference type="eggNOG" id="COG1266">
    <property type="taxonomic scope" value="Bacteria"/>
</dbReference>
<evidence type="ECO:0000313" key="4">
    <source>
        <dbReference type="Proteomes" id="UP000002592"/>
    </source>
</evidence>
<organism evidence="3 4">
    <name type="scientific">Prochlorococcus marinus (strain NATL1A)</name>
    <dbReference type="NCBI Taxonomy" id="167555"/>
    <lineage>
        <taxon>Bacteria</taxon>
        <taxon>Bacillati</taxon>
        <taxon>Cyanobacteriota</taxon>
        <taxon>Cyanophyceae</taxon>
        <taxon>Synechococcales</taxon>
        <taxon>Prochlorococcaceae</taxon>
        <taxon>Prochlorococcus</taxon>
    </lineage>
</organism>
<feature type="transmembrane region" description="Helical" evidence="1">
    <location>
        <begin position="170"/>
        <end position="191"/>
    </location>
</feature>
<feature type="transmembrane region" description="Helical" evidence="1">
    <location>
        <begin position="6"/>
        <end position="24"/>
    </location>
</feature>
<dbReference type="InterPro" id="IPR003675">
    <property type="entry name" value="Rce1/LyrA-like_dom"/>
</dbReference>
<keyword evidence="1" id="KW-0472">Membrane</keyword>
<keyword evidence="1" id="KW-1133">Transmembrane helix</keyword>
<accession>A2C4T5</accession>
<dbReference type="PANTHER" id="PTHR39430:SF1">
    <property type="entry name" value="PROTEASE"/>
    <property type="match status" value="1"/>
</dbReference>
<feature type="domain" description="CAAX prenyl protease 2/Lysostaphin resistance protein A-like" evidence="2">
    <location>
        <begin position="117"/>
        <end position="209"/>
    </location>
</feature>
<dbReference type="PANTHER" id="PTHR39430">
    <property type="entry name" value="MEMBRANE-ASSOCIATED PROTEASE-RELATED"/>
    <property type="match status" value="1"/>
</dbReference>
<reference evidence="4" key="1">
    <citation type="journal article" date="2007" name="PLoS Genet.">
        <title>Patterns and implications of gene gain and loss in the evolution of Prochlorococcus.</title>
        <authorList>
            <person name="Kettler G.C."/>
            <person name="Martiny A.C."/>
            <person name="Huang K."/>
            <person name="Zucker J."/>
            <person name="Coleman M.L."/>
            <person name="Rodrigue S."/>
            <person name="Chen F."/>
            <person name="Lapidus A."/>
            <person name="Ferriera S."/>
            <person name="Johnson J."/>
            <person name="Steglich C."/>
            <person name="Church G.M."/>
            <person name="Richardson P."/>
            <person name="Chisholm S.W."/>
        </authorList>
    </citation>
    <scope>NUCLEOTIDE SEQUENCE [LARGE SCALE GENOMIC DNA]</scope>
    <source>
        <strain evidence="4">NATL1A</strain>
    </source>
</reference>